<dbReference type="AlphaFoldDB" id="A0A0W8CP72"/>
<accession>A0A0W8CP72</accession>
<reference evidence="1 2" key="1">
    <citation type="submission" date="2015-11" db="EMBL/GenBank/DDBJ databases">
        <title>Genomes and virulence difference between two physiological races of Phytophthora nicotianae.</title>
        <authorList>
            <person name="Liu H."/>
            <person name="Ma X."/>
            <person name="Yu H."/>
            <person name="Fang D."/>
            <person name="Li Y."/>
            <person name="Wang X."/>
            <person name="Wang W."/>
            <person name="Dong Y."/>
            <person name="Xiao B."/>
        </authorList>
    </citation>
    <scope>NUCLEOTIDE SEQUENCE [LARGE SCALE GENOMIC DNA]</scope>
    <source>
        <strain evidence="2">race 0</strain>
    </source>
</reference>
<name>A0A0W8CP72_PHYNI</name>
<dbReference type="EMBL" id="LNFO01002408">
    <property type="protein sequence ID" value="KUF85817.1"/>
    <property type="molecule type" value="Genomic_DNA"/>
</dbReference>
<organism evidence="1 2">
    <name type="scientific">Phytophthora nicotianae</name>
    <name type="common">Potato buckeye rot agent</name>
    <name type="synonym">Phytophthora parasitica</name>
    <dbReference type="NCBI Taxonomy" id="4792"/>
    <lineage>
        <taxon>Eukaryota</taxon>
        <taxon>Sar</taxon>
        <taxon>Stramenopiles</taxon>
        <taxon>Oomycota</taxon>
        <taxon>Peronosporomycetes</taxon>
        <taxon>Peronosporales</taxon>
        <taxon>Peronosporaceae</taxon>
        <taxon>Phytophthora</taxon>
    </lineage>
</organism>
<protein>
    <submittedName>
        <fullName evidence="1">Uncharacterized protein</fullName>
    </submittedName>
</protein>
<comment type="caution">
    <text evidence="1">The sequence shown here is derived from an EMBL/GenBank/DDBJ whole genome shotgun (WGS) entry which is preliminary data.</text>
</comment>
<proteinExistence type="predicted"/>
<gene>
    <name evidence="1" type="ORF">AM587_10000476</name>
</gene>
<dbReference type="Proteomes" id="UP000052943">
    <property type="component" value="Unassembled WGS sequence"/>
</dbReference>
<evidence type="ECO:0000313" key="2">
    <source>
        <dbReference type="Proteomes" id="UP000052943"/>
    </source>
</evidence>
<evidence type="ECO:0000313" key="1">
    <source>
        <dbReference type="EMBL" id="KUF85817.1"/>
    </source>
</evidence>
<sequence>MDQSAAKGRLLQVRNQNHHSDSNHHSGGTVILVTTGSTRCNHCDPIWQVRHAAECGSEIELHSCVVCVAASCMGAVAEADGVPCPTIQDDSHGGVRRCGGASVDGKGAAVRFHISPKLSQEQAAEAVNAIFSSISAYDVRQQAGRTYDNAD</sequence>